<evidence type="ECO:0000256" key="1">
    <source>
        <dbReference type="SAM" id="Phobius"/>
    </source>
</evidence>
<proteinExistence type="predicted"/>
<name>B8HKI2_CYAP4</name>
<feature type="transmembrane region" description="Helical" evidence="1">
    <location>
        <begin position="12"/>
        <end position="30"/>
    </location>
</feature>
<dbReference type="OrthoDB" id="574737at2"/>
<keyword evidence="1" id="KW-1133">Transmembrane helix</keyword>
<organism evidence="2">
    <name type="scientific">Cyanothece sp. (strain PCC 7425 / ATCC 29141)</name>
    <dbReference type="NCBI Taxonomy" id="395961"/>
    <lineage>
        <taxon>Bacteria</taxon>
        <taxon>Bacillati</taxon>
        <taxon>Cyanobacteriota</taxon>
        <taxon>Cyanophyceae</taxon>
        <taxon>Gomontiellales</taxon>
        <taxon>Cyanothecaceae</taxon>
        <taxon>Cyanothece</taxon>
    </lineage>
</organism>
<dbReference type="EMBL" id="CP001344">
    <property type="protein sequence ID" value="ACL45173.1"/>
    <property type="molecule type" value="Genomic_DNA"/>
</dbReference>
<dbReference type="AlphaFoldDB" id="B8HKI2"/>
<dbReference type="eggNOG" id="ENOG5033BVB">
    <property type="taxonomic scope" value="Bacteria"/>
</dbReference>
<keyword evidence="1" id="KW-0472">Membrane</keyword>
<protein>
    <submittedName>
        <fullName evidence="2">Uncharacterized protein</fullName>
    </submittedName>
</protein>
<keyword evidence="1" id="KW-0812">Transmembrane</keyword>
<dbReference type="HOGENOM" id="CLU_189138_3_0_3"/>
<evidence type="ECO:0000313" key="2">
    <source>
        <dbReference type="EMBL" id="ACL45173.1"/>
    </source>
</evidence>
<accession>B8HKI2</accession>
<dbReference type="KEGG" id="cyn:Cyan7425_2828"/>
<gene>
    <name evidence="2" type="ordered locus">Cyan7425_2828</name>
</gene>
<sequence length="90" mass="9708">MDALIGSIDSQAVLMIAAIAVAILLGTLVARILKASLRLILAMLAIVLVLQYGFGIGPNQLWNEIGHLPQESIQLLQSFDVNYLKSLFSS</sequence>
<reference evidence="2" key="1">
    <citation type="submission" date="2009-01" db="EMBL/GenBank/DDBJ databases">
        <title>Complete sequence of chromosome Cyanothece sp. PCC 7425.</title>
        <authorList>
            <consortium name="US DOE Joint Genome Institute"/>
            <person name="Lucas S."/>
            <person name="Copeland A."/>
            <person name="Lapidus A."/>
            <person name="Glavina del Rio T."/>
            <person name="Dalin E."/>
            <person name="Tice H."/>
            <person name="Bruce D."/>
            <person name="Goodwin L."/>
            <person name="Pitluck S."/>
            <person name="Sims D."/>
            <person name="Meineke L."/>
            <person name="Brettin T."/>
            <person name="Detter J.C."/>
            <person name="Han C."/>
            <person name="Larimer F."/>
            <person name="Land M."/>
            <person name="Hauser L."/>
            <person name="Kyrpides N."/>
            <person name="Ovchinnikova G."/>
            <person name="Liberton M."/>
            <person name="Stoeckel J."/>
            <person name="Banerjee A."/>
            <person name="Singh A."/>
            <person name="Page L."/>
            <person name="Sato H."/>
            <person name="Zhao L."/>
            <person name="Sherman L."/>
            <person name="Pakrasi H."/>
            <person name="Richardson P."/>
        </authorList>
    </citation>
    <scope>NUCLEOTIDE SEQUENCE</scope>
    <source>
        <strain evidence="2">PCC 7425</strain>
    </source>
</reference>
<feature type="transmembrane region" description="Helical" evidence="1">
    <location>
        <begin position="37"/>
        <end position="54"/>
    </location>
</feature>